<dbReference type="InterPro" id="IPR022764">
    <property type="entry name" value="Peptidase_S54_rhomboid_dom"/>
</dbReference>
<keyword evidence="3 7" id="KW-0812">Transmembrane</keyword>
<evidence type="ECO:0000256" key="2">
    <source>
        <dbReference type="ARBA" id="ARBA00009045"/>
    </source>
</evidence>
<feature type="transmembrane region" description="Helical" evidence="7">
    <location>
        <begin position="36"/>
        <end position="55"/>
    </location>
</feature>
<dbReference type="PANTHER" id="PTHR43731">
    <property type="entry name" value="RHOMBOID PROTEASE"/>
    <property type="match status" value="1"/>
</dbReference>
<keyword evidence="6 7" id="KW-0472">Membrane</keyword>
<evidence type="ECO:0000259" key="8">
    <source>
        <dbReference type="Pfam" id="PF01694"/>
    </source>
</evidence>
<dbReference type="SUPFAM" id="SSF144091">
    <property type="entry name" value="Rhomboid-like"/>
    <property type="match status" value="1"/>
</dbReference>
<feature type="transmembrane region" description="Helical" evidence="7">
    <location>
        <begin position="164"/>
        <end position="183"/>
    </location>
</feature>
<evidence type="ECO:0000256" key="6">
    <source>
        <dbReference type="ARBA" id="ARBA00023136"/>
    </source>
</evidence>
<dbReference type="Gene3D" id="1.20.1540.10">
    <property type="entry name" value="Rhomboid-like"/>
    <property type="match status" value="1"/>
</dbReference>
<dbReference type="Pfam" id="PF01694">
    <property type="entry name" value="Rhomboid"/>
    <property type="match status" value="1"/>
</dbReference>
<accession>N1PCN0</accession>
<dbReference type="OMA" id="AAFITHR"/>
<dbReference type="InterPro" id="IPR050925">
    <property type="entry name" value="Rhomboid_protease_S54"/>
</dbReference>
<reference evidence="9 10" key="2">
    <citation type="journal article" date="2012" name="PLoS Pathog.">
        <title>Diverse lifestyles and strategies of plant pathogenesis encoded in the genomes of eighteen Dothideomycetes fungi.</title>
        <authorList>
            <person name="Ohm R.A."/>
            <person name="Feau N."/>
            <person name="Henrissat B."/>
            <person name="Schoch C.L."/>
            <person name="Horwitz B.A."/>
            <person name="Barry K.W."/>
            <person name="Condon B.J."/>
            <person name="Copeland A.C."/>
            <person name="Dhillon B."/>
            <person name="Glaser F."/>
            <person name="Hesse C.N."/>
            <person name="Kosti I."/>
            <person name="LaButti K."/>
            <person name="Lindquist E.A."/>
            <person name="Lucas S."/>
            <person name="Salamov A.A."/>
            <person name="Bradshaw R.E."/>
            <person name="Ciuffetti L."/>
            <person name="Hamelin R.C."/>
            <person name="Kema G.H.J."/>
            <person name="Lawrence C."/>
            <person name="Scott J.A."/>
            <person name="Spatafora J.W."/>
            <person name="Turgeon B.G."/>
            <person name="de Wit P.J.G.M."/>
            <person name="Zhong S."/>
            <person name="Goodwin S.B."/>
            <person name="Grigoriev I.V."/>
        </authorList>
    </citation>
    <scope>NUCLEOTIDE SEQUENCE [LARGE SCALE GENOMIC DNA]</scope>
    <source>
        <strain evidence="10">NZE10 / CBS 128990</strain>
    </source>
</reference>
<keyword evidence="4" id="KW-0378">Hydrolase</keyword>
<reference evidence="10" key="1">
    <citation type="journal article" date="2012" name="PLoS Genet.">
        <title>The genomes of the fungal plant pathogens Cladosporium fulvum and Dothistroma septosporum reveal adaptation to different hosts and lifestyles but also signatures of common ancestry.</title>
        <authorList>
            <person name="de Wit P.J.G.M."/>
            <person name="van der Burgt A."/>
            <person name="Oekmen B."/>
            <person name="Stergiopoulos I."/>
            <person name="Abd-Elsalam K.A."/>
            <person name="Aerts A.L."/>
            <person name="Bahkali A.H."/>
            <person name="Beenen H.G."/>
            <person name="Chettri P."/>
            <person name="Cox M.P."/>
            <person name="Datema E."/>
            <person name="de Vries R.P."/>
            <person name="Dhillon B."/>
            <person name="Ganley A.R."/>
            <person name="Griffiths S.A."/>
            <person name="Guo Y."/>
            <person name="Hamelin R.C."/>
            <person name="Henrissat B."/>
            <person name="Kabir M.S."/>
            <person name="Jashni M.K."/>
            <person name="Kema G."/>
            <person name="Klaubauf S."/>
            <person name="Lapidus A."/>
            <person name="Levasseur A."/>
            <person name="Lindquist E."/>
            <person name="Mehrabi R."/>
            <person name="Ohm R.A."/>
            <person name="Owen T.J."/>
            <person name="Salamov A."/>
            <person name="Schwelm A."/>
            <person name="Schijlen E."/>
            <person name="Sun H."/>
            <person name="van den Burg H.A."/>
            <person name="van Ham R.C.H.J."/>
            <person name="Zhang S."/>
            <person name="Goodwin S.B."/>
            <person name="Grigoriev I.V."/>
            <person name="Collemare J."/>
            <person name="Bradshaw R.E."/>
        </authorList>
    </citation>
    <scope>NUCLEOTIDE SEQUENCE [LARGE SCALE GENOMIC DNA]</scope>
    <source>
        <strain evidence="10">NZE10 / CBS 128990</strain>
    </source>
</reference>
<gene>
    <name evidence="9" type="ORF">DOTSEDRAFT_47325</name>
</gene>
<feature type="domain" description="Peptidase S54 rhomboid" evidence="8">
    <location>
        <begin position="21"/>
        <end position="185"/>
    </location>
</feature>
<feature type="transmembrane region" description="Helical" evidence="7">
    <location>
        <begin position="134"/>
        <end position="152"/>
    </location>
</feature>
<evidence type="ECO:0000256" key="3">
    <source>
        <dbReference type="ARBA" id="ARBA00022692"/>
    </source>
</evidence>
<dbReference type="GO" id="GO:0004252">
    <property type="term" value="F:serine-type endopeptidase activity"/>
    <property type="evidence" value="ECO:0007669"/>
    <property type="project" value="InterPro"/>
</dbReference>
<evidence type="ECO:0000256" key="7">
    <source>
        <dbReference type="SAM" id="Phobius"/>
    </source>
</evidence>
<dbReference type="eggNOG" id="KOG2980">
    <property type="taxonomic scope" value="Eukaryota"/>
</dbReference>
<comment type="subcellular location">
    <subcellularLocation>
        <location evidence="1">Membrane</location>
        <topology evidence="1">Multi-pass membrane protein</topology>
    </subcellularLocation>
</comment>
<organism evidence="9 10">
    <name type="scientific">Dothistroma septosporum (strain NZE10 / CBS 128990)</name>
    <name type="common">Red band needle blight fungus</name>
    <name type="synonym">Mycosphaerella pini</name>
    <dbReference type="NCBI Taxonomy" id="675120"/>
    <lineage>
        <taxon>Eukaryota</taxon>
        <taxon>Fungi</taxon>
        <taxon>Dikarya</taxon>
        <taxon>Ascomycota</taxon>
        <taxon>Pezizomycotina</taxon>
        <taxon>Dothideomycetes</taxon>
        <taxon>Dothideomycetidae</taxon>
        <taxon>Mycosphaerellales</taxon>
        <taxon>Mycosphaerellaceae</taxon>
        <taxon>Dothistroma</taxon>
    </lineage>
</organism>
<dbReference type="InterPro" id="IPR035952">
    <property type="entry name" value="Rhomboid-like_sf"/>
</dbReference>
<protein>
    <recommendedName>
        <fullName evidence="8">Peptidase S54 rhomboid domain-containing protein</fullName>
    </recommendedName>
</protein>
<name>N1PCN0_DOTSN</name>
<evidence type="ECO:0000256" key="4">
    <source>
        <dbReference type="ARBA" id="ARBA00022801"/>
    </source>
</evidence>
<keyword evidence="10" id="KW-1185">Reference proteome</keyword>
<keyword evidence="5 7" id="KW-1133">Transmembrane helix</keyword>
<dbReference type="OrthoDB" id="418595at2759"/>
<sequence>MKLLHFLTDNFMLSVDSIKAGRYHTLLTCAFSHVELGHFAFNMFGLFTFGGLMAMAGVGGFHVLAAGIGSAIFGSLAGLYHQQSLQSPQGRTVWGRSGGERTRTLVRSLGASGLVMGLSATATCLMPLAPMSFMFIPIPIPLFALTAVYFGLDAYYLDRGQTRIGHAAHMGGAVFGAVYYFSYLRKYGGVWPMLRRAVTRR</sequence>
<dbReference type="AlphaFoldDB" id="N1PCN0"/>
<dbReference type="Proteomes" id="UP000016933">
    <property type="component" value="Unassembled WGS sequence"/>
</dbReference>
<comment type="similarity">
    <text evidence="2">Belongs to the peptidase S54 family.</text>
</comment>
<proteinExistence type="inferred from homology"/>
<feature type="transmembrane region" description="Helical" evidence="7">
    <location>
        <begin position="105"/>
        <end position="128"/>
    </location>
</feature>
<dbReference type="HOGENOM" id="CLU_055068_7_3_1"/>
<dbReference type="EMBL" id="KB446544">
    <property type="protein sequence ID" value="EME39764.1"/>
    <property type="molecule type" value="Genomic_DNA"/>
</dbReference>
<evidence type="ECO:0000256" key="5">
    <source>
        <dbReference type="ARBA" id="ARBA00022989"/>
    </source>
</evidence>
<evidence type="ECO:0000313" key="9">
    <source>
        <dbReference type="EMBL" id="EME39764.1"/>
    </source>
</evidence>
<dbReference type="PANTHER" id="PTHR43731:SF14">
    <property type="entry name" value="PRESENILIN-ASSOCIATED RHOMBOID-LIKE PROTEIN, MITOCHONDRIAL"/>
    <property type="match status" value="1"/>
</dbReference>
<evidence type="ECO:0000313" key="10">
    <source>
        <dbReference type="Proteomes" id="UP000016933"/>
    </source>
</evidence>
<dbReference type="GO" id="GO:0016020">
    <property type="term" value="C:membrane"/>
    <property type="evidence" value="ECO:0007669"/>
    <property type="project" value="UniProtKB-SubCell"/>
</dbReference>
<evidence type="ECO:0000256" key="1">
    <source>
        <dbReference type="ARBA" id="ARBA00004141"/>
    </source>
</evidence>